<name>A0A0N4Z8X8_PARTI</name>
<feature type="transmembrane region" description="Helical" evidence="11">
    <location>
        <begin position="267"/>
        <end position="287"/>
    </location>
</feature>
<evidence type="ECO:0000256" key="3">
    <source>
        <dbReference type="ARBA" id="ARBA00022448"/>
    </source>
</evidence>
<evidence type="ECO:0000256" key="2">
    <source>
        <dbReference type="ARBA" id="ARBA00006513"/>
    </source>
</evidence>
<keyword evidence="6" id="KW-0375">Hydrogen ion transport</keyword>
<feature type="transmembrane region" description="Helical" evidence="11">
    <location>
        <begin position="531"/>
        <end position="550"/>
    </location>
</feature>
<comment type="subcellular location">
    <subcellularLocation>
        <location evidence="1">Cell membrane</location>
        <topology evidence="1">Multi-pass membrane protein</topology>
    </subcellularLocation>
</comment>
<keyword evidence="3" id="KW-0813">Transport</keyword>
<dbReference type="Proteomes" id="UP000038045">
    <property type="component" value="Unplaced"/>
</dbReference>
<keyword evidence="5 11" id="KW-0812">Transmembrane</keyword>
<sequence length="704" mass="80327">MTVLSESLSESELRNVNLRIPISNEEESVNNGIFTTPTDIIPPSPLSISSVNFNDNVITLVEDEDENDNDRKKRRRSKSTSSITTVLFGKEHFMDNKDALAYISRMLSGVYCLLIIILAFGLEIVNIHVTEYWITPNIFATCMYSIAIIIFIFVDFFIIYPELYNFIISKILKKILKLSIETETKLLLTKASHNGEGCGSFYLRIGALFFGTLAIIFFGIEIYMCSQVEDCTSIEFANIILAMIFTLFQTHYVFCNSKVTYHCSGKLQWFIKVGIMHLLAVNLWTWWKYVLAKQSSASTASTLKKIIYDGKNIYLQLRDNNTLLNSEILSTTLKYGSSESSEEDYQDHLYKNSNNETSIHFSRIIFSKIKENDTKKNNWLFDQNIASQYDIFYDIITILITCVVEYSVIGAAIMFVTWLEFEHHESHSGHSDENDGTYRKKRKSHIKIDCSNSFAGLFLGILFLAGCLITVGIYYLFYSIGNTFEATKVYRITDLCLVSVITVMTFYGIFSMRQLQYSFHGKTLAGIVDDILLIVGLLGELIYCCLAFLLVSTTNGSEIQDMGGIGYRNVMMATFIIRIVQSLSQALYLFTASRLKMKSSESKYLKPGKQMMTFMLLANLALFLYYILEGLKTMITSNTLFNISAFKSIMYAVSPLVVFFRFHSSVIFAELWKHCYSTKIHSHGNSTRRSSTITRRVSYAHDVL</sequence>
<evidence type="ECO:0000256" key="6">
    <source>
        <dbReference type="ARBA" id="ARBA00022781"/>
    </source>
</evidence>
<reference evidence="13" key="1">
    <citation type="submission" date="2017-02" db="UniProtKB">
        <authorList>
            <consortium name="WormBaseParasite"/>
        </authorList>
    </citation>
    <scope>IDENTIFICATION</scope>
</reference>
<feature type="transmembrane region" description="Helical" evidence="11">
    <location>
        <begin position="99"/>
        <end position="122"/>
    </location>
</feature>
<keyword evidence="4" id="KW-1003">Cell membrane</keyword>
<dbReference type="STRING" id="131310.A0A0N4Z8X8"/>
<feature type="transmembrane region" description="Helical" evidence="11">
    <location>
        <begin position="134"/>
        <end position="160"/>
    </location>
</feature>
<evidence type="ECO:0000256" key="11">
    <source>
        <dbReference type="SAM" id="Phobius"/>
    </source>
</evidence>
<evidence type="ECO:0000256" key="4">
    <source>
        <dbReference type="ARBA" id="ARBA00022475"/>
    </source>
</evidence>
<proteinExistence type="inferred from homology"/>
<evidence type="ECO:0000256" key="10">
    <source>
        <dbReference type="ARBA" id="ARBA00023303"/>
    </source>
</evidence>
<feature type="transmembrane region" description="Helical" evidence="11">
    <location>
        <begin position="450"/>
        <end position="477"/>
    </location>
</feature>
<keyword evidence="8" id="KW-0406">Ion transport</keyword>
<feature type="transmembrane region" description="Helical" evidence="11">
    <location>
        <begin position="570"/>
        <end position="590"/>
    </location>
</feature>
<feature type="transmembrane region" description="Helical" evidence="11">
    <location>
        <begin position="236"/>
        <end position="255"/>
    </location>
</feature>
<keyword evidence="10" id="KW-0407">Ion channel</keyword>
<feature type="transmembrane region" description="Helical" evidence="11">
    <location>
        <begin position="201"/>
        <end position="224"/>
    </location>
</feature>
<dbReference type="AlphaFoldDB" id="A0A0N4Z8X8"/>
<evidence type="ECO:0000256" key="1">
    <source>
        <dbReference type="ARBA" id="ARBA00004651"/>
    </source>
</evidence>
<dbReference type="GO" id="GO:0015252">
    <property type="term" value="F:proton channel activity"/>
    <property type="evidence" value="ECO:0007669"/>
    <property type="project" value="InterPro"/>
</dbReference>
<organism evidence="12 13">
    <name type="scientific">Parastrongyloides trichosuri</name>
    <name type="common">Possum-specific nematode worm</name>
    <dbReference type="NCBI Taxonomy" id="131310"/>
    <lineage>
        <taxon>Eukaryota</taxon>
        <taxon>Metazoa</taxon>
        <taxon>Ecdysozoa</taxon>
        <taxon>Nematoda</taxon>
        <taxon>Chromadorea</taxon>
        <taxon>Rhabditida</taxon>
        <taxon>Tylenchina</taxon>
        <taxon>Panagrolaimomorpha</taxon>
        <taxon>Strongyloidoidea</taxon>
        <taxon>Strongyloididae</taxon>
        <taxon>Parastrongyloides</taxon>
    </lineage>
</organism>
<keyword evidence="9 11" id="KW-0472">Membrane</keyword>
<dbReference type="InterPro" id="IPR004878">
    <property type="entry name" value="Otopetrin"/>
</dbReference>
<keyword evidence="7 11" id="KW-1133">Transmembrane helix</keyword>
<feature type="transmembrane region" description="Helical" evidence="11">
    <location>
        <begin position="489"/>
        <end position="510"/>
    </location>
</feature>
<dbReference type="PANTHER" id="PTHR21522">
    <property type="entry name" value="PROTON CHANNEL OTOP"/>
    <property type="match status" value="1"/>
</dbReference>
<keyword evidence="12" id="KW-1185">Reference proteome</keyword>
<feature type="transmembrane region" description="Helical" evidence="11">
    <location>
        <begin position="648"/>
        <end position="672"/>
    </location>
</feature>
<evidence type="ECO:0000313" key="12">
    <source>
        <dbReference type="Proteomes" id="UP000038045"/>
    </source>
</evidence>
<accession>A0A0N4Z8X8</accession>
<protein>
    <submittedName>
        <fullName evidence="13">Otopetrin-2</fullName>
    </submittedName>
</protein>
<dbReference type="WBParaSite" id="PTRK_0000376000.1">
    <property type="protein sequence ID" value="PTRK_0000376000.1"/>
    <property type="gene ID" value="PTRK_0000376000"/>
</dbReference>
<evidence type="ECO:0000313" key="13">
    <source>
        <dbReference type="WBParaSite" id="PTRK_0000376000.1"/>
    </source>
</evidence>
<feature type="transmembrane region" description="Helical" evidence="11">
    <location>
        <begin position="391"/>
        <end position="419"/>
    </location>
</feature>
<evidence type="ECO:0000256" key="5">
    <source>
        <dbReference type="ARBA" id="ARBA00022692"/>
    </source>
</evidence>
<comment type="similarity">
    <text evidence="2">Belongs to the otopetrin family.</text>
</comment>
<dbReference type="PANTHER" id="PTHR21522:SF43">
    <property type="entry name" value="OTOPETRIN-2"/>
    <property type="match status" value="1"/>
</dbReference>
<evidence type="ECO:0000256" key="9">
    <source>
        <dbReference type="ARBA" id="ARBA00023136"/>
    </source>
</evidence>
<evidence type="ECO:0000256" key="8">
    <source>
        <dbReference type="ARBA" id="ARBA00023065"/>
    </source>
</evidence>
<dbReference type="Pfam" id="PF03189">
    <property type="entry name" value="Otopetrin"/>
    <property type="match status" value="1"/>
</dbReference>
<dbReference type="GO" id="GO:0005886">
    <property type="term" value="C:plasma membrane"/>
    <property type="evidence" value="ECO:0007669"/>
    <property type="project" value="UniProtKB-SubCell"/>
</dbReference>
<evidence type="ECO:0000256" key="7">
    <source>
        <dbReference type="ARBA" id="ARBA00022989"/>
    </source>
</evidence>
<feature type="transmembrane region" description="Helical" evidence="11">
    <location>
        <begin position="611"/>
        <end position="628"/>
    </location>
</feature>